<dbReference type="SMART" id="SM00267">
    <property type="entry name" value="GGDEF"/>
    <property type="match status" value="1"/>
</dbReference>
<dbReference type="RefSeq" id="WP_072301000.1">
    <property type="nucleotide sequence ID" value="NZ_FPIP01000009.1"/>
</dbReference>
<evidence type="ECO:0000313" key="5">
    <source>
        <dbReference type="EMBL" id="SFW47914.1"/>
    </source>
</evidence>
<evidence type="ECO:0000256" key="3">
    <source>
        <dbReference type="ARBA" id="ARBA00023163"/>
    </source>
</evidence>
<dbReference type="SUPFAM" id="SSF55073">
    <property type="entry name" value="Nucleotide cyclase"/>
    <property type="match status" value="1"/>
</dbReference>
<dbReference type="PANTHER" id="PTHR30146:SF24">
    <property type="entry name" value="XYLOSE OPERON REGULATORY PROTEIN"/>
    <property type="match status" value="1"/>
</dbReference>
<dbReference type="InterPro" id="IPR029787">
    <property type="entry name" value="Nucleotide_cyclase"/>
</dbReference>
<dbReference type="Proteomes" id="UP000183461">
    <property type="component" value="Unassembled WGS sequence"/>
</dbReference>
<dbReference type="InterPro" id="IPR046335">
    <property type="entry name" value="LacI/GalR-like_sensor"/>
</dbReference>
<sequence length="636" mass="71238">MDKNKTKKIVVVVSGLDEEYQHNVFKGISTYAYSHNMNVSYVAGFGGMVGSATFDIGESSIYDLIDYTRFDGAVLMTNTFGDTEMRNSIFRKVLAANIPAVVFENHECSDFYDISIDNFGVMKKLVNHIIRDHGAKVINYVSGPLGNPDGKSRYDAFVSAMEENGLTTDRKRVFYGDFKSYDGKMAVDAFVESGLPLPDAFICANDSMALTVASSLEKLGYKIPDDIIVTGFDNTFSARNSSPAITSVKCPLYDVGYKSVEILSNVIDGIPQPKSTILDAEPALSESCGCKCSGTDELVEYKKVTYRKSEDTNNNIHMINRLTAGLAEAFTPEQYFDVINDLIGELECEKFTLCLSEDWQDDYTSDSASETSGYFSECMSAPLIWDKGERRQVECFHSNEMFPEGFEERGCVNYFLPLHYSDRCLGYYIFTNSEFPTYSLLCHTLTMILSNSLENIRKLFHLNKVNAELKRLYVIDPLCNIYNRNGFYNHADDIFNKCVAEGRQIMISFIDMDGLKYINDNYGHNEGDFAIQRLANTISSCCGQGCICARFGGDEFVYFDPNANNSAADSLSRKINKSLESLNKLIQKPYDISASIGSVITVAQKDDTLFSVIKMADDKMYEVKKKKKAARKSEKV</sequence>
<keyword evidence="1" id="KW-0805">Transcription regulation</keyword>
<dbReference type="CDD" id="cd01949">
    <property type="entry name" value="GGDEF"/>
    <property type="match status" value="1"/>
</dbReference>
<dbReference type="Pfam" id="PF13377">
    <property type="entry name" value="Peripla_BP_3"/>
    <property type="match status" value="1"/>
</dbReference>
<dbReference type="SUPFAM" id="SSF53822">
    <property type="entry name" value="Periplasmic binding protein-like I"/>
    <property type="match status" value="1"/>
</dbReference>
<dbReference type="InterPro" id="IPR000160">
    <property type="entry name" value="GGDEF_dom"/>
</dbReference>
<keyword evidence="2" id="KW-0238">DNA-binding</keyword>
<dbReference type="GO" id="GO:0000976">
    <property type="term" value="F:transcription cis-regulatory region binding"/>
    <property type="evidence" value="ECO:0007669"/>
    <property type="project" value="TreeGrafter"/>
</dbReference>
<dbReference type="Gene3D" id="3.40.50.2300">
    <property type="match status" value="2"/>
</dbReference>
<reference evidence="5 6" key="1">
    <citation type="submission" date="2016-11" db="EMBL/GenBank/DDBJ databases">
        <authorList>
            <person name="Jaros S."/>
            <person name="Januszkiewicz K."/>
            <person name="Wedrychowicz H."/>
        </authorList>
    </citation>
    <scope>NUCLEOTIDE SEQUENCE [LARGE SCALE GENOMIC DNA]</scope>
    <source>
        <strain evidence="5 6">YL228</strain>
    </source>
</reference>
<gene>
    <name evidence="5" type="ORF">SAMN02910280_2815</name>
</gene>
<dbReference type="InterPro" id="IPR028082">
    <property type="entry name" value="Peripla_BP_I"/>
</dbReference>
<evidence type="ECO:0000256" key="2">
    <source>
        <dbReference type="ARBA" id="ARBA00023125"/>
    </source>
</evidence>
<dbReference type="CDD" id="cd06267">
    <property type="entry name" value="PBP1_LacI_sugar_binding-like"/>
    <property type="match status" value="1"/>
</dbReference>
<dbReference type="GO" id="GO:0003700">
    <property type="term" value="F:DNA-binding transcription factor activity"/>
    <property type="evidence" value="ECO:0007669"/>
    <property type="project" value="TreeGrafter"/>
</dbReference>
<feature type="domain" description="GGDEF" evidence="4">
    <location>
        <begin position="503"/>
        <end position="636"/>
    </location>
</feature>
<name>A0A1K1PJD7_RUMFL</name>
<evidence type="ECO:0000313" key="6">
    <source>
        <dbReference type="Proteomes" id="UP000183461"/>
    </source>
</evidence>
<organism evidence="5 6">
    <name type="scientific">Ruminococcus flavefaciens</name>
    <dbReference type="NCBI Taxonomy" id="1265"/>
    <lineage>
        <taxon>Bacteria</taxon>
        <taxon>Bacillati</taxon>
        <taxon>Bacillota</taxon>
        <taxon>Clostridia</taxon>
        <taxon>Eubacteriales</taxon>
        <taxon>Oscillospiraceae</taxon>
        <taxon>Ruminococcus</taxon>
    </lineage>
</organism>
<dbReference type="PANTHER" id="PTHR30146">
    <property type="entry name" value="LACI-RELATED TRANSCRIPTIONAL REPRESSOR"/>
    <property type="match status" value="1"/>
</dbReference>
<dbReference type="Pfam" id="PF00990">
    <property type="entry name" value="GGDEF"/>
    <property type="match status" value="1"/>
</dbReference>
<proteinExistence type="predicted"/>
<dbReference type="InterPro" id="IPR043128">
    <property type="entry name" value="Rev_trsase/Diguanyl_cyclase"/>
</dbReference>
<dbReference type="EMBL" id="FPIP01000009">
    <property type="protein sequence ID" value="SFW47914.1"/>
    <property type="molecule type" value="Genomic_DNA"/>
</dbReference>
<dbReference type="Gene3D" id="3.30.70.270">
    <property type="match status" value="1"/>
</dbReference>
<accession>A0A1K1PJD7</accession>
<evidence type="ECO:0000256" key="1">
    <source>
        <dbReference type="ARBA" id="ARBA00023015"/>
    </source>
</evidence>
<keyword evidence="3" id="KW-0804">Transcription</keyword>
<protein>
    <submittedName>
        <fullName evidence="5">Diguanylate cyclase (GGDEF) domain-containing protein</fullName>
    </submittedName>
</protein>
<dbReference type="NCBIfam" id="TIGR00254">
    <property type="entry name" value="GGDEF"/>
    <property type="match status" value="1"/>
</dbReference>
<dbReference type="PROSITE" id="PS50887">
    <property type="entry name" value="GGDEF"/>
    <property type="match status" value="1"/>
</dbReference>
<dbReference type="AlphaFoldDB" id="A0A1K1PJD7"/>
<evidence type="ECO:0000259" key="4">
    <source>
        <dbReference type="PROSITE" id="PS50887"/>
    </source>
</evidence>